<feature type="non-terminal residue" evidence="1">
    <location>
        <position position="56"/>
    </location>
</feature>
<gene>
    <name evidence="1" type="ORF">L211DRAFT_836601</name>
</gene>
<proteinExistence type="predicted"/>
<reference evidence="1 2" key="1">
    <citation type="journal article" date="2018" name="Nat. Ecol. Evol.">
        <title>Pezizomycetes genomes reveal the molecular basis of ectomycorrhizal truffle lifestyle.</title>
        <authorList>
            <person name="Murat C."/>
            <person name="Payen T."/>
            <person name="Noel B."/>
            <person name="Kuo A."/>
            <person name="Morin E."/>
            <person name="Chen J."/>
            <person name="Kohler A."/>
            <person name="Krizsan K."/>
            <person name="Balestrini R."/>
            <person name="Da Silva C."/>
            <person name="Montanini B."/>
            <person name="Hainaut M."/>
            <person name="Levati E."/>
            <person name="Barry K.W."/>
            <person name="Belfiori B."/>
            <person name="Cichocki N."/>
            <person name="Clum A."/>
            <person name="Dockter R.B."/>
            <person name="Fauchery L."/>
            <person name="Guy J."/>
            <person name="Iotti M."/>
            <person name="Le Tacon F."/>
            <person name="Lindquist E.A."/>
            <person name="Lipzen A."/>
            <person name="Malagnac F."/>
            <person name="Mello A."/>
            <person name="Molinier V."/>
            <person name="Miyauchi S."/>
            <person name="Poulain J."/>
            <person name="Riccioni C."/>
            <person name="Rubini A."/>
            <person name="Sitrit Y."/>
            <person name="Splivallo R."/>
            <person name="Traeger S."/>
            <person name="Wang M."/>
            <person name="Zifcakova L."/>
            <person name="Wipf D."/>
            <person name="Zambonelli A."/>
            <person name="Paolocci F."/>
            <person name="Nowrousian M."/>
            <person name="Ottonello S."/>
            <person name="Baldrian P."/>
            <person name="Spatafora J.W."/>
            <person name="Henrissat B."/>
            <person name="Nagy L.G."/>
            <person name="Aury J.M."/>
            <person name="Wincker P."/>
            <person name="Grigoriev I.V."/>
            <person name="Bonfante P."/>
            <person name="Martin F.M."/>
        </authorList>
    </citation>
    <scope>NUCLEOTIDE SEQUENCE [LARGE SCALE GENOMIC DNA]</scope>
    <source>
        <strain evidence="1 2">ATCC MYA-4762</strain>
    </source>
</reference>
<dbReference type="InParanoid" id="A0A3N4LQS5"/>
<evidence type="ECO:0000313" key="1">
    <source>
        <dbReference type="EMBL" id="RPB25273.1"/>
    </source>
</evidence>
<accession>A0A3N4LQS5</accession>
<organism evidence="1 2">
    <name type="scientific">Terfezia boudieri ATCC MYA-4762</name>
    <dbReference type="NCBI Taxonomy" id="1051890"/>
    <lineage>
        <taxon>Eukaryota</taxon>
        <taxon>Fungi</taxon>
        <taxon>Dikarya</taxon>
        <taxon>Ascomycota</taxon>
        <taxon>Pezizomycotina</taxon>
        <taxon>Pezizomycetes</taxon>
        <taxon>Pezizales</taxon>
        <taxon>Pezizaceae</taxon>
        <taxon>Terfezia</taxon>
    </lineage>
</organism>
<dbReference type="AlphaFoldDB" id="A0A3N4LQS5"/>
<dbReference type="PRINTS" id="PR01245">
    <property type="entry name" value="RAD1REC1"/>
</dbReference>
<dbReference type="InterPro" id="IPR003021">
    <property type="entry name" value="Rad1_Rec1_Rad17"/>
</dbReference>
<name>A0A3N4LQS5_9PEZI</name>
<dbReference type="Proteomes" id="UP000267821">
    <property type="component" value="Unassembled WGS sequence"/>
</dbReference>
<dbReference type="OrthoDB" id="337581at2759"/>
<evidence type="ECO:0000313" key="2">
    <source>
        <dbReference type="Proteomes" id="UP000267821"/>
    </source>
</evidence>
<protein>
    <submittedName>
        <fullName evidence="1">Uncharacterized protein</fullName>
    </submittedName>
</protein>
<dbReference type="Pfam" id="PF02144">
    <property type="entry name" value="Rad1"/>
    <property type="match status" value="1"/>
</dbReference>
<keyword evidence="2" id="KW-1185">Reference proteome</keyword>
<dbReference type="GO" id="GO:0000077">
    <property type="term" value="P:DNA damage checkpoint signaling"/>
    <property type="evidence" value="ECO:0007669"/>
    <property type="project" value="InterPro"/>
</dbReference>
<sequence length="56" mass="6146">MNTSQETPNPPCFSAVTSSARQLFNILRCVGFVSRAQVQISSDGIRVSVEDSRVMQ</sequence>
<dbReference type="STRING" id="1051890.A0A3N4LQS5"/>
<dbReference type="EMBL" id="ML121538">
    <property type="protein sequence ID" value="RPB25273.1"/>
    <property type="molecule type" value="Genomic_DNA"/>
</dbReference>
<dbReference type="Gene3D" id="3.70.10.10">
    <property type="match status" value="1"/>
</dbReference>